<evidence type="ECO:0000256" key="2">
    <source>
        <dbReference type="ARBA" id="ARBA00034103"/>
    </source>
</evidence>
<dbReference type="PROSITE" id="PS50004">
    <property type="entry name" value="C2"/>
    <property type="match status" value="1"/>
</dbReference>
<dbReference type="GO" id="GO:0042391">
    <property type="term" value="P:regulation of membrane potential"/>
    <property type="evidence" value="ECO:0007669"/>
    <property type="project" value="TreeGrafter"/>
</dbReference>
<proteinExistence type="predicted"/>
<dbReference type="PANTHER" id="PTHR12157">
    <property type="entry name" value="REGULATING SYNAPTIC MEMBRANE EXOCYTOSIS PROTEIN"/>
    <property type="match status" value="1"/>
</dbReference>
<dbReference type="PANTHER" id="PTHR12157:SF25">
    <property type="entry name" value="REGULATING SYNAPTIC MEMBRANE EXOCYTOSIS PROTEIN 3"/>
    <property type="match status" value="1"/>
</dbReference>
<accession>A0A0V0YFA9</accession>
<dbReference type="STRING" id="6337.A0A0V0YFA9"/>
<keyword evidence="1" id="KW-0770">Synapse</keyword>
<protein>
    <recommendedName>
        <fullName evidence="3">C2 domain-containing protein</fullName>
    </recommendedName>
</protein>
<dbReference type="GO" id="GO:2000300">
    <property type="term" value="P:regulation of synaptic vesicle exocytosis"/>
    <property type="evidence" value="ECO:0007669"/>
    <property type="project" value="TreeGrafter"/>
</dbReference>
<evidence type="ECO:0000313" key="4">
    <source>
        <dbReference type="EMBL" id="KRX99041.1"/>
    </source>
</evidence>
<reference evidence="4 5" key="1">
    <citation type="submission" date="2015-01" db="EMBL/GenBank/DDBJ databases">
        <title>Evolution of Trichinella species and genotypes.</title>
        <authorList>
            <person name="Korhonen P.K."/>
            <person name="Edoardo P."/>
            <person name="Giuseppe L.R."/>
            <person name="Gasser R.B."/>
        </authorList>
    </citation>
    <scope>NUCLEOTIDE SEQUENCE [LARGE SCALE GENOMIC DNA]</scope>
    <source>
        <strain evidence="4">ISS141</strain>
    </source>
</reference>
<dbReference type="InterPro" id="IPR039032">
    <property type="entry name" value="Rim-like"/>
</dbReference>
<dbReference type="SUPFAM" id="SSF49562">
    <property type="entry name" value="C2 domain (Calcium/lipid-binding domain, CaLB)"/>
    <property type="match status" value="1"/>
</dbReference>
<organism evidence="4 5">
    <name type="scientific">Trichinella pseudospiralis</name>
    <name type="common">Parasitic roundworm</name>
    <dbReference type="NCBI Taxonomy" id="6337"/>
    <lineage>
        <taxon>Eukaryota</taxon>
        <taxon>Metazoa</taxon>
        <taxon>Ecdysozoa</taxon>
        <taxon>Nematoda</taxon>
        <taxon>Enoplea</taxon>
        <taxon>Dorylaimia</taxon>
        <taxon>Trichinellida</taxon>
        <taxon>Trichinellidae</taxon>
        <taxon>Trichinella</taxon>
    </lineage>
</organism>
<dbReference type="GO" id="GO:0042734">
    <property type="term" value="C:presynaptic membrane"/>
    <property type="evidence" value="ECO:0007669"/>
    <property type="project" value="TreeGrafter"/>
</dbReference>
<dbReference type="Pfam" id="PF00168">
    <property type="entry name" value="C2"/>
    <property type="match status" value="1"/>
</dbReference>
<dbReference type="Proteomes" id="UP000054815">
    <property type="component" value="Unassembled WGS sequence"/>
</dbReference>
<comment type="subcellular location">
    <subcellularLocation>
        <location evidence="2">Synapse</location>
    </subcellularLocation>
</comment>
<dbReference type="InterPro" id="IPR035892">
    <property type="entry name" value="C2_domain_sf"/>
</dbReference>
<dbReference type="Gene3D" id="2.60.40.150">
    <property type="entry name" value="C2 domain"/>
    <property type="match status" value="1"/>
</dbReference>
<evidence type="ECO:0000259" key="3">
    <source>
        <dbReference type="PROSITE" id="PS50004"/>
    </source>
</evidence>
<dbReference type="EMBL" id="JYDU01000017">
    <property type="protein sequence ID" value="KRX99041.1"/>
    <property type="molecule type" value="Genomic_DNA"/>
</dbReference>
<dbReference type="InterPro" id="IPR000008">
    <property type="entry name" value="C2_dom"/>
</dbReference>
<dbReference type="GO" id="GO:0044325">
    <property type="term" value="F:transmembrane transporter binding"/>
    <property type="evidence" value="ECO:0007669"/>
    <property type="project" value="TreeGrafter"/>
</dbReference>
<name>A0A0V0YFA9_TRIPS</name>
<comment type="caution">
    <text evidence="4">The sequence shown here is derived from an EMBL/GenBank/DDBJ whole genome shotgun (WGS) entry which is preliminary data.</text>
</comment>
<dbReference type="GO" id="GO:0050806">
    <property type="term" value="P:positive regulation of synaptic transmission"/>
    <property type="evidence" value="ECO:0007669"/>
    <property type="project" value="TreeGrafter"/>
</dbReference>
<dbReference type="SMART" id="SM00239">
    <property type="entry name" value="C2"/>
    <property type="match status" value="1"/>
</dbReference>
<dbReference type="GO" id="GO:0048167">
    <property type="term" value="P:regulation of synaptic plasticity"/>
    <property type="evidence" value="ECO:0007669"/>
    <property type="project" value="TreeGrafter"/>
</dbReference>
<dbReference type="AlphaFoldDB" id="A0A0V0YFA9"/>
<gene>
    <name evidence="4" type="primary">PCLO</name>
    <name evidence="4" type="ORF">T4E_11158</name>
</gene>
<dbReference type="GO" id="GO:0048791">
    <property type="term" value="P:calcium ion-regulated exocytosis of neurotransmitter"/>
    <property type="evidence" value="ECO:0007669"/>
    <property type="project" value="TreeGrafter"/>
</dbReference>
<feature type="domain" description="C2" evidence="3">
    <location>
        <begin position="35"/>
        <end position="160"/>
    </location>
</feature>
<sequence>MLIFVLNLYFEEIGYAKLTLQFLYIIQNSLLAQDLVNGGLLKLRVCFDHTSDTLFVTVLCAARLPNVDAKKRPPNPFVKIYILPERVVQNKRRTKFIARSNNPVWNQTVVYKDLNLEQALGKMLEFTVWSYDRFKQNTFLGKVIINLSATSRQMKHDDIVIPFEVDLITF</sequence>
<dbReference type="GO" id="GO:0031267">
    <property type="term" value="F:small GTPase binding"/>
    <property type="evidence" value="ECO:0007669"/>
    <property type="project" value="InterPro"/>
</dbReference>
<evidence type="ECO:0000313" key="5">
    <source>
        <dbReference type="Proteomes" id="UP000054815"/>
    </source>
</evidence>
<evidence type="ECO:0000256" key="1">
    <source>
        <dbReference type="ARBA" id="ARBA00023018"/>
    </source>
</evidence>
<dbReference type="GO" id="GO:0048788">
    <property type="term" value="C:cytoskeleton of presynaptic active zone"/>
    <property type="evidence" value="ECO:0007669"/>
    <property type="project" value="TreeGrafter"/>
</dbReference>